<dbReference type="EMBL" id="JALJXV010000001">
    <property type="protein sequence ID" value="MCP1673245.1"/>
    <property type="molecule type" value="Genomic_DNA"/>
</dbReference>
<protein>
    <submittedName>
        <fullName evidence="1">Pimeloyl-ACP methyl ester carboxylesterase</fullName>
    </submittedName>
</protein>
<dbReference type="RefSeq" id="WP_253473276.1">
    <property type="nucleotide sequence ID" value="NZ_JALJXV010000001.1"/>
</dbReference>
<dbReference type="InterPro" id="IPR008886">
    <property type="entry name" value="UPF0227/Esterase_YqiA"/>
</dbReference>
<comment type="caution">
    <text evidence="1">The sequence shown here is derived from an EMBL/GenBank/DDBJ whole genome shotgun (WGS) entry which is preliminary data.</text>
</comment>
<dbReference type="Proteomes" id="UP001205843">
    <property type="component" value="Unassembled WGS sequence"/>
</dbReference>
<dbReference type="Gene3D" id="3.40.50.1820">
    <property type="entry name" value="alpha/beta hydrolase"/>
    <property type="match status" value="1"/>
</dbReference>
<proteinExistence type="predicted"/>
<dbReference type="SUPFAM" id="SSF53474">
    <property type="entry name" value="alpha/beta-Hydrolases"/>
    <property type="match status" value="1"/>
</dbReference>
<evidence type="ECO:0000313" key="2">
    <source>
        <dbReference type="Proteomes" id="UP001205843"/>
    </source>
</evidence>
<dbReference type="Pfam" id="PF05728">
    <property type="entry name" value="UPF0227"/>
    <property type="match status" value="1"/>
</dbReference>
<dbReference type="InterPro" id="IPR029058">
    <property type="entry name" value="AB_hydrolase_fold"/>
</dbReference>
<name>A0AAE3G0M2_9GAMM</name>
<organism evidence="1 2">
    <name type="scientific">Natronocella acetinitrilica</name>
    <dbReference type="NCBI Taxonomy" id="414046"/>
    <lineage>
        <taxon>Bacteria</taxon>
        <taxon>Pseudomonadati</taxon>
        <taxon>Pseudomonadota</taxon>
        <taxon>Gammaproteobacteria</taxon>
        <taxon>Chromatiales</taxon>
        <taxon>Ectothiorhodospiraceae</taxon>
        <taxon>Natronocella</taxon>
    </lineage>
</organism>
<accession>A0AAE3G0M2</accession>
<dbReference type="AlphaFoldDB" id="A0AAE3G0M2"/>
<gene>
    <name evidence="1" type="ORF">J2T57_000337</name>
</gene>
<keyword evidence="2" id="KW-1185">Reference proteome</keyword>
<sequence length="170" mass="18276">MPMTGTIYFAHGKESGPWGRKITALAAVARDRGWQVESPDYQFSHDPDERVAHLLSLDPGGSGPLVLVGSSMGGYVSAVASASLKPAGLWLMAPAFGIPGYEADTTPHAGLVEVIHGWGDELIPYHKAIAWSHRHGARLTLLPDGHTLNQQIPALERLFNGFLQELETSS</sequence>
<evidence type="ECO:0000313" key="1">
    <source>
        <dbReference type="EMBL" id="MCP1673245.1"/>
    </source>
</evidence>
<reference evidence="1" key="1">
    <citation type="submission" date="2022-03" db="EMBL/GenBank/DDBJ databases">
        <title>Genomic Encyclopedia of Type Strains, Phase III (KMG-III): the genomes of soil and plant-associated and newly described type strains.</title>
        <authorList>
            <person name="Whitman W."/>
        </authorList>
    </citation>
    <scope>NUCLEOTIDE SEQUENCE</scope>
    <source>
        <strain evidence="1">ANL 6-2</strain>
    </source>
</reference>